<dbReference type="EMBL" id="JACHVB010000035">
    <property type="protein sequence ID" value="MBC2594916.1"/>
    <property type="molecule type" value="Genomic_DNA"/>
</dbReference>
<dbReference type="GO" id="GO:0003677">
    <property type="term" value="F:DNA binding"/>
    <property type="evidence" value="ECO:0007669"/>
    <property type="project" value="InterPro"/>
</dbReference>
<dbReference type="InterPro" id="IPR004590">
    <property type="entry name" value="ssDNA_annealing_RecT"/>
</dbReference>
<proteinExistence type="predicted"/>
<dbReference type="Pfam" id="PF03837">
    <property type="entry name" value="RecT"/>
    <property type="match status" value="1"/>
</dbReference>
<dbReference type="RefSeq" id="WP_185675882.1">
    <property type="nucleotide sequence ID" value="NZ_JACHVB010000035.1"/>
</dbReference>
<evidence type="ECO:0000313" key="2">
    <source>
        <dbReference type="Proteomes" id="UP000546464"/>
    </source>
</evidence>
<protein>
    <submittedName>
        <fullName evidence="1">Recombinase RecT</fullName>
    </submittedName>
</protein>
<reference evidence="1 2" key="1">
    <citation type="submission" date="2020-07" db="EMBL/GenBank/DDBJ databases">
        <authorList>
            <person name="Feng X."/>
        </authorList>
    </citation>
    <scope>NUCLEOTIDE SEQUENCE [LARGE SCALE GENOMIC DNA]</scope>
    <source>
        <strain evidence="1 2">JCM31066</strain>
    </source>
</reference>
<dbReference type="GO" id="GO:0006259">
    <property type="term" value="P:DNA metabolic process"/>
    <property type="evidence" value="ECO:0007669"/>
    <property type="project" value="InterPro"/>
</dbReference>
<evidence type="ECO:0000313" key="1">
    <source>
        <dbReference type="EMBL" id="MBC2594916.1"/>
    </source>
</evidence>
<keyword evidence="2" id="KW-1185">Reference proteome</keyword>
<dbReference type="AlphaFoldDB" id="A0A842HH17"/>
<dbReference type="InterPro" id="IPR018330">
    <property type="entry name" value="RecT_fam"/>
</dbReference>
<accession>A0A842HH17</accession>
<gene>
    <name evidence="1" type="ORF">H5P28_11670</name>
</gene>
<name>A0A842HH17_9BACT</name>
<dbReference type="Proteomes" id="UP000546464">
    <property type="component" value="Unassembled WGS sequence"/>
</dbReference>
<organism evidence="1 2">
    <name type="scientific">Ruficoccus amylovorans</name>
    <dbReference type="NCBI Taxonomy" id="1804625"/>
    <lineage>
        <taxon>Bacteria</taxon>
        <taxon>Pseudomonadati</taxon>
        <taxon>Verrucomicrobiota</taxon>
        <taxon>Opitutia</taxon>
        <taxon>Puniceicoccales</taxon>
        <taxon>Cerasicoccaceae</taxon>
        <taxon>Ruficoccus</taxon>
    </lineage>
</organism>
<dbReference type="NCBIfam" id="TIGR00616">
    <property type="entry name" value="rect"/>
    <property type="match status" value="1"/>
</dbReference>
<sequence>MSEAITTTTGNRQPLSAAKGVQALCESPAIQARINDILGKRAPQFVSSIVQLTQTNTMLMRAEPKTIIAAAITAATLDLPINQNLGYAYVVPYKTDGKYQAQFQLGYKGLIQLAQRSGQFAQMNDFVVAHGALVEFDEITGVLRVDRARGDDSKEPDGYGFYFKLLNGFEKTVFWPLAKVQAHAQRFSQAYSRGYASPWKSDFDAMARKTVIKHALSKYAPLSVEMQQAVNHDQAVIDLDTGHAAYPDNGQPDFQDTDIEVAEPTDIDVPAEDEEQPAAAEPPAPEASPVESLYARLKKEKIDPDLARAWAGERDLDIDTEADAAKILKGISKLIEDIKLGPAKNK</sequence>
<comment type="caution">
    <text evidence="1">The sequence shown here is derived from an EMBL/GenBank/DDBJ whole genome shotgun (WGS) entry which is preliminary data.</text>
</comment>